<keyword evidence="3" id="KW-0862">Zinc</keyword>
<comment type="caution">
    <text evidence="7">The sequence shown here is derived from an EMBL/GenBank/DDBJ whole genome shotgun (WGS) entry which is preliminary data.</text>
</comment>
<dbReference type="InterPro" id="IPR051188">
    <property type="entry name" value="PHD-type_Zinc_Finger"/>
</dbReference>
<evidence type="ECO:0000256" key="1">
    <source>
        <dbReference type="ARBA" id="ARBA00022723"/>
    </source>
</evidence>
<feature type="non-terminal residue" evidence="7">
    <location>
        <position position="134"/>
    </location>
</feature>
<dbReference type="OrthoDB" id="512616at2759"/>
<dbReference type="InterPro" id="IPR019786">
    <property type="entry name" value="Zinc_finger_PHD-type_CS"/>
</dbReference>
<dbReference type="Gene3D" id="3.30.40.10">
    <property type="entry name" value="Zinc/RING finger domain, C3HC4 (zinc finger)"/>
    <property type="match status" value="1"/>
</dbReference>
<dbReference type="GO" id="GO:0008270">
    <property type="term" value="F:zinc ion binding"/>
    <property type="evidence" value="ECO:0007669"/>
    <property type="project" value="UniProtKB-KW"/>
</dbReference>
<keyword evidence="8" id="KW-1185">Reference proteome</keyword>
<evidence type="ECO:0000259" key="5">
    <source>
        <dbReference type="PROSITE" id="PS50089"/>
    </source>
</evidence>
<dbReference type="GO" id="GO:0016874">
    <property type="term" value="F:ligase activity"/>
    <property type="evidence" value="ECO:0007669"/>
    <property type="project" value="UniProtKB-KW"/>
</dbReference>
<evidence type="ECO:0000256" key="4">
    <source>
        <dbReference type="PROSITE-ProRule" id="PRU00175"/>
    </source>
</evidence>
<feature type="non-terminal residue" evidence="7">
    <location>
        <position position="1"/>
    </location>
</feature>
<dbReference type="PANTHER" id="PTHR12420:SF47">
    <property type="entry name" value="PHD FINGER PROTEIN 7"/>
    <property type="match status" value="1"/>
</dbReference>
<name>A0A7L0E7I1_TROML</name>
<evidence type="ECO:0000256" key="3">
    <source>
        <dbReference type="ARBA" id="ARBA00022833"/>
    </source>
</evidence>
<evidence type="ECO:0000256" key="2">
    <source>
        <dbReference type="ARBA" id="ARBA00022771"/>
    </source>
</evidence>
<dbReference type="InterPro" id="IPR034732">
    <property type="entry name" value="EPHD"/>
</dbReference>
<sequence length="134" mass="14924">QGCCVCGKSGATIACCCETGCHRRFHLPCAAEGKCVTQYFPSYRAFCEDHSPRQTVEVVPERGTSCLLCLEVMDEGQSYHNMVCPTCQHAWLHRACAQGQALRAGTLCFVCPLCRDKDAFQSEMLRMGIRVPRR</sequence>
<dbReference type="SUPFAM" id="SSF57903">
    <property type="entry name" value="FYVE/PHD zinc finger"/>
    <property type="match status" value="1"/>
</dbReference>
<dbReference type="InterPro" id="IPR011011">
    <property type="entry name" value="Znf_FYVE_PHD"/>
</dbReference>
<dbReference type="PANTHER" id="PTHR12420">
    <property type="entry name" value="PHD FINGER PROTEIN"/>
    <property type="match status" value="1"/>
</dbReference>
<dbReference type="PROSITE" id="PS50089">
    <property type="entry name" value="ZF_RING_2"/>
    <property type="match status" value="1"/>
</dbReference>
<dbReference type="PROSITE" id="PS51805">
    <property type="entry name" value="EPHD"/>
    <property type="match status" value="1"/>
</dbReference>
<accession>A0A7L0E7I1</accession>
<organism evidence="7 8">
    <name type="scientific">Trogon melanurus</name>
    <name type="common">Black-tailed trogon</name>
    <dbReference type="NCBI Taxonomy" id="56311"/>
    <lineage>
        <taxon>Eukaryota</taxon>
        <taxon>Metazoa</taxon>
        <taxon>Chordata</taxon>
        <taxon>Craniata</taxon>
        <taxon>Vertebrata</taxon>
        <taxon>Euteleostomi</taxon>
        <taxon>Archelosauria</taxon>
        <taxon>Archosauria</taxon>
        <taxon>Dinosauria</taxon>
        <taxon>Saurischia</taxon>
        <taxon>Theropoda</taxon>
        <taxon>Coelurosauria</taxon>
        <taxon>Aves</taxon>
        <taxon>Neognathae</taxon>
        <taxon>Neoaves</taxon>
        <taxon>Telluraves</taxon>
        <taxon>Coraciimorphae</taxon>
        <taxon>Trogoniformes</taxon>
        <taxon>Trogonidae</taxon>
        <taxon>Trogon</taxon>
    </lineage>
</organism>
<dbReference type="InterPro" id="IPR001841">
    <property type="entry name" value="Znf_RING"/>
</dbReference>
<feature type="domain" description="RING-type" evidence="5">
    <location>
        <begin position="66"/>
        <end position="115"/>
    </location>
</feature>
<dbReference type="Proteomes" id="UP000550660">
    <property type="component" value="Unassembled WGS sequence"/>
</dbReference>
<dbReference type="AlphaFoldDB" id="A0A7L0E7I1"/>
<proteinExistence type="predicted"/>
<protein>
    <submittedName>
        <fullName evidence="7">G2E3 ligase</fullName>
    </submittedName>
</protein>
<keyword evidence="2 4" id="KW-0863">Zinc-finger</keyword>
<evidence type="ECO:0000313" key="8">
    <source>
        <dbReference type="Proteomes" id="UP000550660"/>
    </source>
</evidence>
<dbReference type="EMBL" id="VXAG01000391">
    <property type="protein sequence ID" value="NXJ79085.1"/>
    <property type="molecule type" value="Genomic_DNA"/>
</dbReference>
<keyword evidence="7" id="KW-0436">Ligase</keyword>
<evidence type="ECO:0000259" key="6">
    <source>
        <dbReference type="PROSITE" id="PS51805"/>
    </source>
</evidence>
<dbReference type="GO" id="GO:0005634">
    <property type="term" value="C:nucleus"/>
    <property type="evidence" value="ECO:0007669"/>
    <property type="project" value="TreeGrafter"/>
</dbReference>
<gene>
    <name evidence="7" type="primary">G2e3_0</name>
    <name evidence="7" type="ORF">TROMEL_R00222</name>
</gene>
<reference evidence="7 8" key="1">
    <citation type="submission" date="2019-09" db="EMBL/GenBank/DDBJ databases">
        <title>Bird 10,000 Genomes (B10K) Project - Family phase.</title>
        <authorList>
            <person name="Zhang G."/>
        </authorList>
    </citation>
    <scope>NUCLEOTIDE SEQUENCE [LARGE SCALE GENOMIC DNA]</scope>
    <source>
        <strain evidence="7">B10K-DU-007-40</strain>
        <tissue evidence="7">Mixed tissue sample</tissue>
    </source>
</reference>
<dbReference type="InterPro" id="IPR013083">
    <property type="entry name" value="Znf_RING/FYVE/PHD"/>
</dbReference>
<dbReference type="PROSITE" id="PS01359">
    <property type="entry name" value="ZF_PHD_1"/>
    <property type="match status" value="1"/>
</dbReference>
<evidence type="ECO:0000313" key="7">
    <source>
        <dbReference type="EMBL" id="NXJ79085.1"/>
    </source>
</evidence>
<keyword evidence="1" id="KW-0479">Metal-binding</keyword>
<feature type="domain" description="PHD-type" evidence="6">
    <location>
        <begin position="1"/>
        <end position="51"/>
    </location>
</feature>